<evidence type="ECO:0000313" key="9">
    <source>
        <dbReference type="EMBL" id="KIO20881.1"/>
    </source>
</evidence>
<keyword evidence="4 6" id="KW-0175">Coiled coil</keyword>
<keyword evidence="10" id="KW-1185">Reference proteome</keyword>
<dbReference type="GO" id="GO:0005794">
    <property type="term" value="C:Golgi apparatus"/>
    <property type="evidence" value="ECO:0007669"/>
    <property type="project" value="TreeGrafter"/>
</dbReference>
<proteinExistence type="predicted"/>
<evidence type="ECO:0000256" key="4">
    <source>
        <dbReference type="ARBA" id="ARBA00023054"/>
    </source>
</evidence>
<evidence type="ECO:0000256" key="5">
    <source>
        <dbReference type="ARBA" id="ARBA00023136"/>
    </source>
</evidence>
<keyword evidence="3" id="KW-0963">Cytoplasm</keyword>
<evidence type="ECO:0000256" key="6">
    <source>
        <dbReference type="SAM" id="Coils"/>
    </source>
</evidence>
<feature type="region of interest" description="Disordered" evidence="7">
    <location>
        <begin position="539"/>
        <end position="577"/>
    </location>
</feature>
<feature type="coiled-coil region" evidence="6">
    <location>
        <begin position="376"/>
        <end position="533"/>
    </location>
</feature>
<dbReference type="InterPro" id="IPR000237">
    <property type="entry name" value="GRIP_dom"/>
</dbReference>
<gene>
    <name evidence="9" type="ORF">M407DRAFT_81071</name>
</gene>
<sequence>MDIDELRKRLKVVEQRFSDVSKSFKRLQAEKVAAEQVLKDMTPLESISETESLRDHLRTLALKAEISADEIKRLNSQIQQHDERLQDLRDIHRLESHSQSEQIETLRKRVAEAEALLTASSSTTSNIEAASAAKQSTIDQLTAELQTAKGQVKDEEEKRGKAIALLKTVRTKLVKAEKDKEDMVKEKDDMRLERDAARGETANLRAEVERMRAEKEREVATLRVQFDRELSSVKDRLEKEAAARKGQFELDAITTKASHTKELNTKAARISQLETTVKNITQAKDSLFDQMQLRQAELESSQSQLENLQNQNNELQYQLREANDRIALLESEETAFSRSPASPRLRSHDSGTSATLPPSPSHDAPVELARLLSEAESKYEARLSDLRSKIRSMEKERNESEEEWARNLAERGKEIERLKRLMAEKETEFLRKAKGWEESESRIGALERTLNGLKVEREELMKEKQVLETEVGVLRDAEAALKEDKLEATTRAAIMEKQLEELKSREAQLKSSVKTIREELRKVQSSAALLERQRNPGVGYWAANGSTPGSSSRPIGSPSSERGPILNGSAPPSPAPPAEEAVNLEYLRNVILQFLENEKMRPDLVRVLSIILRFTPQETRRLLAKVG</sequence>
<dbReference type="OrthoDB" id="1926336at2759"/>
<dbReference type="Gene3D" id="1.10.220.60">
    <property type="entry name" value="GRIP domain"/>
    <property type="match status" value="1"/>
</dbReference>
<dbReference type="AlphaFoldDB" id="A0A0C3Q8X0"/>
<comment type="subcellular location">
    <subcellularLocation>
        <location evidence="2">Cytoplasm</location>
    </subcellularLocation>
    <subcellularLocation>
        <location evidence="1">Endomembrane system</location>
        <topology evidence="1">Peripheral membrane protein</topology>
    </subcellularLocation>
</comment>
<feature type="coiled-coil region" evidence="6">
    <location>
        <begin position="291"/>
        <end position="332"/>
    </location>
</feature>
<evidence type="ECO:0000256" key="7">
    <source>
        <dbReference type="SAM" id="MobiDB-lite"/>
    </source>
</evidence>
<dbReference type="Proteomes" id="UP000054248">
    <property type="component" value="Unassembled WGS sequence"/>
</dbReference>
<dbReference type="SMART" id="SM00755">
    <property type="entry name" value="Grip"/>
    <property type="match status" value="1"/>
</dbReference>
<feature type="region of interest" description="Disordered" evidence="7">
    <location>
        <begin position="333"/>
        <end position="363"/>
    </location>
</feature>
<dbReference type="STRING" id="1051891.A0A0C3Q8X0"/>
<dbReference type="HOGENOM" id="CLU_007533_1_0_1"/>
<organism evidence="9 10">
    <name type="scientific">Tulasnella calospora MUT 4182</name>
    <dbReference type="NCBI Taxonomy" id="1051891"/>
    <lineage>
        <taxon>Eukaryota</taxon>
        <taxon>Fungi</taxon>
        <taxon>Dikarya</taxon>
        <taxon>Basidiomycota</taxon>
        <taxon>Agaricomycotina</taxon>
        <taxon>Agaricomycetes</taxon>
        <taxon>Cantharellales</taxon>
        <taxon>Tulasnellaceae</taxon>
        <taxon>Tulasnella</taxon>
    </lineage>
</organism>
<dbReference type="PROSITE" id="PS50913">
    <property type="entry name" value="GRIP"/>
    <property type="match status" value="1"/>
</dbReference>
<evidence type="ECO:0000256" key="1">
    <source>
        <dbReference type="ARBA" id="ARBA00004184"/>
    </source>
</evidence>
<dbReference type="EMBL" id="KN823157">
    <property type="protein sequence ID" value="KIO20881.1"/>
    <property type="molecule type" value="Genomic_DNA"/>
</dbReference>
<evidence type="ECO:0000256" key="3">
    <source>
        <dbReference type="ARBA" id="ARBA00022490"/>
    </source>
</evidence>
<dbReference type="Pfam" id="PF01465">
    <property type="entry name" value="GRIP"/>
    <property type="match status" value="1"/>
</dbReference>
<accession>A0A0C3Q8X0</accession>
<dbReference type="PANTHER" id="PTHR23157:SF25">
    <property type="entry name" value="GRIP AND COILED-COIL DOMAIN-CONTAINING PROTEIN 1"/>
    <property type="match status" value="1"/>
</dbReference>
<reference evidence="9 10" key="1">
    <citation type="submission" date="2014-04" db="EMBL/GenBank/DDBJ databases">
        <authorList>
            <consortium name="DOE Joint Genome Institute"/>
            <person name="Kuo A."/>
            <person name="Girlanda M."/>
            <person name="Perotto S."/>
            <person name="Kohler A."/>
            <person name="Nagy L.G."/>
            <person name="Floudas D."/>
            <person name="Copeland A."/>
            <person name="Barry K.W."/>
            <person name="Cichocki N."/>
            <person name="Veneault-Fourrey C."/>
            <person name="LaButti K."/>
            <person name="Lindquist E.A."/>
            <person name="Lipzen A."/>
            <person name="Lundell T."/>
            <person name="Morin E."/>
            <person name="Murat C."/>
            <person name="Sun H."/>
            <person name="Tunlid A."/>
            <person name="Henrissat B."/>
            <person name="Grigoriev I.V."/>
            <person name="Hibbett D.S."/>
            <person name="Martin F."/>
            <person name="Nordberg H.P."/>
            <person name="Cantor M.N."/>
            <person name="Hua S.X."/>
        </authorList>
    </citation>
    <scope>NUCLEOTIDE SEQUENCE [LARGE SCALE GENOMIC DNA]</scope>
    <source>
        <strain evidence="9 10">MUT 4182</strain>
    </source>
</reference>
<dbReference type="InterPro" id="IPR051952">
    <property type="entry name" value="Golgi-autophagy_related"/>
</dbReference>
<reference evidence="10" key="2">
    <citation type="submission" date="2015-01" db="EMBL/GenBank/DDBJ databases">
        <title>Evolutionary Origins and Diversification of the Mycorrhizal Mutualists.</title>
        <authorList>
            <consortium name="DOE Joint Genome Institute"/>
            <consortium name="Mycorrhizal Genomics Consortium"/>
            <person name="Kohler A."/>
            <person name="Kuo A."/>
            <person name="Nagy L.G."/>
            <person name="Floudas D."/>
            <person name="Copeland A."/>
            <person name="Barry K.W."/>
            <person name="Cichocki N."/>
            <person name="Veneault-Fourrey C."/>
            <person name="LaButti K."/>
            <person name="Lindquist E.A."/>
            <person name="Lipzen A."/>
            <person name="Lundell T."/>
            <person name="Morin E."/>
            <person name="Murat C."/>
            <person name="Riley R."/>
            <person name="Ohm R."/>
            <person name="Sun H."/>
            <person name="Tunlid A."/>
            <person name="Henrissat B."/>
            <person name="Grigoriev I.V."/>
            <person name="Hibbett D.S."/>
            <person name="Martin F."/>
        </authorList>
    </citation>
    <scope>NUCLEOTIDE SEQUENCE [LARGE SCALE GENOMIC DNA]</scope>
    <source>
        <strain evidence="10">MUT 4182</strain>
    </source>
</reference>
<feature type="compositionally biased region" description="Low complexity" evidence="7">
    <location>
        <begin position="545"/>
        <end position="565"/>
    </location>
</feature>
<feature type="coiled-coil region" evidence="6">
    <location>
        <begin position="64"/>
        <end position="225"/>
    </location>
</feature>
<name>A0A0C3Q8X0_9AGAM</name>
<evidence type="ECO:0000313" key="10">
    <source>
        <dbReference type="Proteomes" id="UP000054248"/>
    </source>
</evidence>
<feature type="domain" description="GRIP" evidence="8">
    <location>
        <begin position="577"/>
        <end position="625"/>
    </location>
</feature>
<protein>
    <recommendedName>
        <fullName evidence="8">GRIP domain-containing protein</fullName>
    </recommendedName>
</protein>
<evidence type="ECO:0000259" key="8">
    <source>
        <dbReference type="PROSITE" id="PS50913"/>
    </source>
</evidence>
<evidence type="ECO:0000256" key="2">
    <source>
        <dbReference type="ARBA" id="ARBA00004496"/>
    </source>
</evidence>
<keyword evidence="5" id="KW-0472">Membrane</keyword>
<dbReference type="PANTHER" id="PTHR23157">
    <property type="entry name" value="GRIP AND COILED-COIL DOMAIN-CONTAINING PROTEIN 1"/>
    <property type="match status" value="1"/>
</dbReference>